<evidence type="ECO:0000256" key="2">
    <source>
        <dbReference type="ARBA" id="ARBA00012528"/>
    </source>
</evidence>
<evidence type="ECO:0000256" key="1">
    <source>
        <dbReference type="ARBA" id="ARBA00001946"/>
    </source>
</evidence>
<name>A0A8I1KG42_9GAMM</name>
<keyword evidence="4" id="KW-0472">Membrane</keyword>
<feature type="domain" description="GGDEF" evidence="5">
    <location>
        <begin position="217"/>
        <end position="349"/>
    </location>
</feature>
<keyword evidence="9" id="KW-1185">Reference proteome</keyword>
<dbReference type="SUPFAM" id="SSF55073">
    <property type="entry name" value="Nucleotide cyclase"/>
    <property type="match status" value="1"/>
</dbReference>
<dbReference type="GO" id="GO:0052621">
    <property type="term" value="F:diguanylate cyclase activity"/>
    <property type="evidence" value="ECO:0007669"/>
    <property type="project" value="UniProtKB-EC"/>
</dbReference>
<dbReference type="Proteomes" id="UP000621390">
    <property type="component" value="Unassembled WGS sequence"/>
</dbReference>
<dbReference type="EC" id="2.7.7.65" evidence="2"/>
<dbReference type="SMART" id="SM00267">
    <property type="entry name" value="GGDEF"/>
    <property type="match status" value="1"/>
</dbReference>
<dbReference type="AlphaFoldDB" id="A0A8I1KG42"/>
<keyword evidence="4" id="KW-1133">Transmembrane helix</keyword>
<evidence type="ECO:0000256" key="4">
    <source>
        <dbReference type="SAM" id="Phobius"/>
    </source>
</evidence>
<comment type="cofactor">
    <cofactor evidence="1">
        <name>Mg(2+)</name>
        <dbReference type="ChEBI" id="CHEBI:18420"/>
    </cofactor>
</comment>
<dbReference type="InterPro" id="IPR048435">
    <property type="entry name" value="MASE6"/>
</dbReference>
<dbReference type="NCBIfam" id="TIGR00254">
    <property type="entry name" value="GGDEF"/>
    <property type="match status" value="1"/>
</dbReference>
<feature type="transmembrane region" description="Helical" evidence="4">
    <location>
        <begin position="51"/>
        <end position="70"/>
    </location>
</feature>
<feature type="transmembrane region" description="Helical" evidence="4">
    <location>
        <begin position="77"/>
        <end position="96"/>
    </location>
</feature>
<proteinExistence type="predicted"/>
<dbReference type="PROSITE" id="PS50887">
    <property type="entry name" value="GGDEF"/>
    <property type="match status" value="1"/>
</dbReference>
<dbReference type="Pfam" id="PF00990">
    <property type="entry name" value="GGDEF"/>
    <property type="match status" value="1"/>
</dbReference>
<dbReference type="EMBL" id="JAEMOP010000002">
    <property type="protein sequence ID" value="MBJ7314552.1"/>
    <property type="molecule type" value="Genomic_DNA"/>
</dbReference>
<accession>A0A8I1KG42</accession>
<dbReference type="Pfam" id="PF20966">
    <property type="entry name" value="MASE6"/>
    <property type="match status" value="1"/>
</dbReference>
<protein>
    <recommendedName>
        <fullName evidence="2">diguanylate cyclase</fullName>
        <ecNumber evidence="2">2.7.7.65</ecNumber>
    </recommendedName>
</protein>
<comment type="caution">
    <text evidence="7">The sequence shown here is derived from an EMBL/GenBank/DDBJ whole genome shotgun (WGS) entry which is preliminary data.</text>
</comment>
<dbReference type="RefSeq" id="WP_199493770.1">
    <property type="nucleotide sequence ID" value="NZ_JAEMOO010000010.1"/>
</dbReference>
<comment type="catalytic activity">
    <reaction evidence="3">
        <text>2 GTP = 3',3'-c-di-GMP + 2 diphosphate</text>
        <dbReference type="Rhea" id="RHEA:24898"/>
        <dbReference type="ChEBI" id="CHEBI:33019"/>
        <dbReference type="ChEBI" id="CHEBI:37565"/>
        <dbReference type="ChEBI" id="CHEBI:58805"/>
        <dbReference type="EC" id="2.7.7.65"/>
    </reaction>
</comment>
<dbReference type="InterPro" id="IPR000160">
    <property type="entry name" value="GGDEF_dom"/>
</dbReference>
<gene>
    <name evidence="6" type="ORF">JHC10_02950</name>
    <name evidence="7" type="ORF">JHC11_00860</name>
</gene>
<evidence type="ECO:0000313" key="6">
    <source>
        <dbReference type="EMBL" id="MBJ7265898.1"/>
    </source>
</evidence>
<dbReference type="FunFam" id="3.30.70.270:FF:000001">
    <property type="entry name" value="Diguanylate cyclase domain protein"/>
    <property type="match status" value="1"/>
</dbReference>
<evidence type="ECO:0000313" key="7">
    <source>
        <dbReference type="EMBL" id="MBJ7314552.1"/>
    </source>
</evidence>
<dbReference type="InterPro" id="IPR050469">
    <property type="entry name" value="Diguanylate_Cyclase"/>
</dbReference>
<evidence type="ECO:0000256" key="3">
    <source>
        <dbReference type="ARBA" id="ARBA00034247"/>
    </source>
</evidence>
<dbReference type="PANTHER" id="PTHR45138">
    <property type="entry name" value="REGULATORY COMPONENTS OF SENSORY TRANSDUCTION SYSTEM"/>
    <property type="match status" value="1"/>
</dbReference>
<dbReference type="InterPro" id="IPR043128">
    <property type="entry name" value="Rev_trsase/Diguanyl_cyclase"/>
</dbReference>
<evidence type="ECO:0000313" key="8">
    <source>
        <dbReference type="Proteomes" id="UP000621390"/>
    </source>
</evidence>
<evidence type="ECO:0000313" key="9">
    <source>
        <dbReference type="Proteomes" id="UP000655994"/>
    </source>
</evidence>
<reference evidence="7 9" key="1">
    <citation type="submission" date="2020-09" db="EMBL/GenBank/DDBJ databases">
        <title>Draft Genomes of Bacterial Isolates from North Pond Shallow Sediments.</title>
        <authorList>
            <person name="Kiel Reese B."/>
            <person name="Mullis M."/>
            <person name="Weisend R.E."/>
        </authorList>
    </citation>
    <scope>NUCLEOTIDE SEQUENCE</scope>
    <source>
        <strain evidence="7">KJE-2</strain>
        <strain evidence="6 9">KJE-3</strain>
    </source>
</reference>
<evidence type="ECO:0000259" key="5">
    <source>
        <dbReference type="PROSITE" id="PS50887"/>
    </source>
</evidence>
<dbReference type="CDD" id="cd01949">
    <property type="entry name" value="GGDEF"/>
    <property type="match status" value="1"/>
</dbReference>
<dbReference type="EMBL" id="JAEMOS010000009">
    <property type="protein sequence ID" value="MBJ7265898.1"/>
    <property type="molecule type" value="Genomic_DNA"/>
</dbReference>
<sequence>MKYWRKYHPTIGTDDPRYHQVSLIYSVLLIMLIYFGLIGLLNITLFDAADIAIYDFSGFVLAAAIYFYVSRGGNFKVAGWIVTLTLVFVLLAFIHLAEGRNYSLLWVTILPPIAFFLLGPTAGTWVTGLVFAYCGWFLYKLLGLGVPGNLSLGALFNFVEVATAQVFLFRYYERSRREAYEQLQKTSTTDPLTGIFNRLHIDNSLKSLLASSKRDLKPTSILLLDVDHFKRINDEYGHIAGDKVLVAIGSVMKETTREGDLVGRWGGEEFLIICPDTDGDKAANIANRIVERLNKQPLLDDINATVSIGIATASGRDKKDTVETLLQTADKNLYKAKADGRNTVVASYDDIALTSAHSTT</sequence>
<dbReference type="Gene3D" id="3.30.70.270">
    <property type="match status" value="1"/>
</dbReference>
<organism evidence="7 8">
    <name type="scientific">Idiomarina abyssalis</name>
    <dbReference type="NCBI Taxonomy" id="86102"/>
    <lineage>
        <taxon>Bacteria</taxon>
        <taxon>Pseudomonadati</taxon>
        <taxon>Pseudomonadota</taxon>
        <taxon>Gammaproteobacteria</taxon>
        <taxon>Alteromonadales</taxon>
        <taxon>Idiomarinaceae</taxon>
        <taxon>Idiomarina</taxon>
    </lineage>
</organism>
<dbReference type="InterPro" id="IPR029787">
    <property type="entry name" value="Nucleotide_cyclase"/>
</dbReference>
<dbReference type="Proteomes" id="UP000655994">
    <property type="component" value="Unassembled WGS sequence"/>
</dbReference>
<feature type="transmembrane region" description="Helical" evidence="4">
    <location>
        <begin position="21"/>
        <end position="45"/>
    </location>
</feature>
<keyword evidence="4" id="KW-0812">Transmembrane</keyword>
<dbReference type="PANTHER" id="PTHR45138:SF9">
    <property type="entry name" value="DIGUANYLATE CYCLASE DGCM-RELATED"/>
    <property type="match status" value="1"/>
</dbReference>